<dbReference type="EMBL" id="JASAYJ010000025">
    <property type="protein sequence ID" value="MDP8188024.1"/>
    <property type="molecule type" value="Genomic_DNA"/>
</dbReference>
<dbReference type="NCBIfam" id="TIGR02384">
    <property type="entry name" value="RelB_DinJ"/>
    <property type="match status" value="1"/>
</dbReference>
<name>A0AAW8CSK6_9PAST</name>
<comment type="caution">
    <text evidence="3">The sequence shown here is derived from an EMBL/GenBank/DDBJ whole genome shotgun (WGS) entry which is preliminary data.</text>
</comment>
<comment type="similarity">
    <text evidence="1">Belongs to the RelB/DinJ antitoxin family.</text>
</comment>
<dbReference type="Proteomes" id="UP001230466">
    <property type="component" value="Unassembled WGS sequence"/>
</dbReference>
<dbReference type="PANTHER" id="PTHR38781">
    <property type="entry name" value="ANTITOXIN DINJ-RELATED"/>
    <property type="match status" value="1"/>
</dbReference>
<evidence type="ECO:0000256" key="2">
    <source>
        <dbReference type="ARBA" id="ARBA00022649"/>
    </source>
</evidence>
<dbReference type="GO" id="GO:0006351">
    <property type="term" value="P:DNA-templated transcription"/>
    <property type="evidence" value="ECO:0007669"/>
    <property type="project" value="TreeGrafter"/>
</dbReference>
<keyword evidence="2" id="KW-1277">Toxin-antitoxin system</keyword>
<dbReference type="InterPro" id="IPR013321">
    <property type="entry name" value="Arc_rbn_hlx_hlx"/>
</dbReference>
<dbReference type="InterPro" id="IPR007337">
    <property type="entry name" value="RelB/DinJ"/>
</dbReference>
<dbReference type="Pfam" id="PF04221">
    <property type="entry name" value="RelB"/>
    <property type="match status" value="1"/>
</dbReference>
<dbReference type="GO" id="GO:0006355">
    <property type="term" value="P:regulation of DNA-templated transcription"/>
    <property type="evidence" value="ECO:0007669"/>
    <property type="project" value="InterPro"/>
</dbReference>
<dbReference type="AlphaFoldDB" id="A0AAW8CSK6"/>
<evidence type="ECO:0000256" key="1">
    <source>
        <dbReference type="ARBA" id="ARBA00010562"/>
    </source>
</evidence>
<organism evidence="3 4">
    <name type="scientific">Pasteurella atlantica</name>
    <dbReference type="NCBI Taxonomy" id="2827233"/>
    <lineage>
        <taxon>Bacteria</taxon>
        <taxon>Pseudomonadati</taxon>
        <taxon>Pseudomonadota</taxon>
        <taxon>Gammaproteobacteria</taxon>
        <taxon>Pasteurellales</taxon>
        <taxon>Pasteurellaceae</taxon>
        <taxon>Pasteurella</taxon>
    </lineage>
</organism>
<reference evidence="3" key="1">
    <citation type="journal article" date="2023" name="Front. Microbiol.">
        <title>Phylogeography and host specificity of Pasteurellaceae pathogenic to sea-farmed fish in the north-east Atlantic.</title>
        <authorList>
            <person name="Gulla S."/>
            <person name="Colquhoun D.J."/>
            <person name="Olsen A.B."/>
            <person name="Spilsberg B."/>
            <person name="Lagesen K."/>
            <person name="Aakesson C.P."/>
            <person name="Strom S."/>
            <person name="Manji F."/>
            <person name="Birkbeck T.H."/>
            <person name="Nilsen H.K."/>
        </authorList>
    </citation>
    <scope>NUCLEOTIDE SEQUENCE</scope>
    <source>
        <strain evidence="3">VIB1234</strain>
    </source>
</reference>
<evidence type="ECO:0000313" key="3">
    <source>
        <dbReference type="EMBL" id="MDP8188024.1"/>
    </source>
</evidence>
<dbReference type="PANTHER" id="PTHR38781:SF1">
    <property type="entry name" value="ANTITOXIN DINJ-RELATED"/>
    <property type="match status" value="1"/>
</dbReference>
<proteinExistence type="inferred from homology"/>
<evidence type="ECO:0000313" key="4">
    <source>
        <dbReference type="Proteomes" id="UP001230466"/>
    </source>
</evidence>
<accession>A0AAW8CSK6</accession>
<gene>
    <name evidence="3" type="ORF">QJU78_09670</name>
</gene>
<protein>
    <submittedName>
        <fullName evidence="3">Type II toxin-antitoxin system RelB/DinJ family antitoxin</fullName>
    </submittedName>
</protein>
<dbReference type="Gene3D" id="1.10.1220.10">
    <property type="entry name" value="Met repressor-like"/>
    <property type="match status" value="1"/>
</dbReference>
<sequence length="105" mass="11949">MTKQVQKMATVNYQIRLNKELKENAIKIFDDYGLSLSQGIKMILTQVVNTKEIPVNLTYCNTVNEKTKISLLTAMQELDNDNSNEIQAESIDEALKKLVEIANEE</sequence>